<comment type="similarity">
    <text evidence="2">Belongs to the NAD(P)-dependent epimerase/dehydratase family. Dihydroflavonol-4-reductase subfamily.</text>
</comment>
<dbReference type="InterPro" id="IPR050425">
    <property type="entry name" value="NAD(P)_dehydrat-like"/>
</dbReference>
<reference evidence="4" key="1">
    <citation type="submission" date="2021-03" db="EMBL/GenBank/DDBJ databases">
        <authorList>
            <person name="Tagirdzhanova G."/>
        </authorList>
    </citation>
    <scope>NUCLEOTIDE SEQUENCE</scope>
</reference>
<organism evidence="4 5">
    <name type="scientific">Gomphillus americanus</name>
    <dbReference type="NCBI Taxonomy" id="1940652"/>
    <lineage>
        <taxon>Eukaryota</taxon>
        <taxon>Fungi</taxon>
        <taxon>Dikarya</taxon>
        <taxon>Ascomycota</taxon>
        <taxon>Pezizomycotina</taxon>
        <taxon>Lecanoromycetes</taxon>
        <taxon>OSLEUM clade</taxon>
        <taxon>Ostropomycetidae</taxon>
        <taxon>Ostropales</taxon>
        <taxon>Graphidaceae</taxon>
        <taxon>Gomphilloideae</taxon>
        <taxon>Gomphillus</taxon>
    </lineage>
</organism>
<evidence type="ECO:0000259" key="3">
    <source>
        <dbReference type="Pfam" id="PF01370"/>
    </source>
</evidence>
<dbReference type="InterPro" id="IPR036291">
    <property type="entry name" value="NAD(P)-bd_dom_sf"/>
</dbReference>
<protein>
    <recommendedName>
        <fullName evidence="3">NAD-dependent epimerase/dehydratase domain-containing protein</fullName>
    </recommendedName>
</protein>
<proteinExistence type="inferred from homology"/>
<dbReference type="OrthoDB" id="2735536at2759"/>
<dbReference type="PANTHER" id="PTHR10366:SF564">
    <property type="entry name" value="STEROL-4-ALPHA-CARBOXYLATE 3-DEHYDROGENASE, DECARBOXYLATING"/>
    <property type="match status" value="1"/>
</dbReference>
<dbReference type="AlphaFoldDB" id="A0A8H3F2E2"/>
<keyword evidence="5" id="KW-1185">Reference proteome</keyword>
<name>A0A8H3F2E2_9LECA</name>
<dbReference type="Proteomes" id="UP000664169">
    <property type="component" value="Unassembled WGS sequence"/>
</dbReference>
<dbReference type="GO" id="GO:0016616">
    <property type="term" value="F:oxidoreductase activity, acting on the CH-OH group of donors, NAD or NADP as acceptor"/>
    <property type="evidence" value="ECO:0007669"/>
    <property type="project" value="TreeGrafter"/>
</dbReference>
<comment type="caution">
    <text evidence="4">The sequence shown here is derived from an EMBL/GenBank/DDBJ whole genome shotgun (WGS) entry which is preliminary data.</text>
</comment>
<keyword evidence="1" id="KW-0560">Oxidoreductase</keyword>
<evidence type="ECO:0000256" key="1">
    <source>
        <dbReference type="ARBA" id="ARBA00023002"/>
    </source>
</evidence>
<gene>
    <name evidence="4" type="ORF">GOMPHAMPRED_000907</name>
</gene>
<sequence>MPYRTLLTGGSGFIATHILETLLKSGHSVVTTVRSQEKADRIQSAFSQYVDSNSLSFAIVPDIAAAGAFDAAVVSDPPFDLVLHTASPFHFNTKDSQKDLLDPAINGTTGILKAIAKSAPHVKRVVITSSFAAIVDAAGKPAGYVYSEKDWNPITAEQAVANAGFGYRASKTFAERAAWEFVAKEKPGFDLVTINPPLVFGPVIHHLSSLSSLNTSNELLRDIIQGKYQAEGLPRAGVFFWVDVRDLADAHVHAAERKEAGGKRFFVTAGDYSNEEVGRIVQENFSEYKDKVGDLSKAGYGEGRPKFDNKQSLEVLGIKYRTLEESIVDTVKSLKDIPA</sequence>
<evidence type="ECO:0000313" key="4">
    <source>
        <dbReference type="EMBL" id="CAF9915945.1"/>
    </source>
</evidence>
<dbReference type="PANTHER" id="PTHR10366">
    <property type="entry name" value="NAD DEPENDENT EPIMERASE/DEHYDRATASE"/>
    <property type="match status" value="1"/>
</dbReference>
<evidence type="ECO:0000256" key="2">
    <source>
        <dbReference type="ARBA" id="ARBA00023445"/>
    </source>
</evidence>
<dbReference type="Gene3D" id="3.40.50.720">
    <property type="entry name" value="NAD(P)-binding Rossmann-like Domain"/>
    <property type="match status" value="1"/>
</dbReference>
<accession>A0A8H3F2E2</accession>
<evidence type="ECO:0000313" key="5">
    <source>
        <dbReference type="Proteomes" id="UP000664169"/>
    </source>
</evidence>
<dbReference type="CDD" id="cd05227">
    <property type="entry name" value="AR_SDR_e"/>
    <property type="match status" value="1"/>
</dbReference>
<dbReference type="InterPro" id="IPR001509">
    <property type="entry name" value="Epimerase_deHydtase"/>
</dbReference>
<dbReference type="FunFam" id="3.40.50.720:FF:000191">
    <property type="entry name" value="Methylglyoxal reductase (NADPH-dependent)"/>
    <property type="match status" value="1"/>
</dbReference>
<dbReference type="SUPFAM" id="SSF51735">
    <property type="entry name" value="NAD(P)-binding Rossmann-fold domains"/>
    <property type="match status" value="1"/>
</dbReference>
<dbReference type="EMBL" id="CAJPDQ010000010">
    <property type="protein sequence ID" value="CAF9915945.1"/>
    <property type="molecule type" value="Genomic_DNA"/>
</dbReference>
<dbReference type="Pfam" id="PF01370">
    <property type="entry name" value="Epimerase"/>
    <property type="match status" value="1"/>
</dbReference>
<feature type="domain" description="NAD-dependent epimerase/dehydratase" evidence="3">
    <location>
        <begin position="6"/>
        <end position="263"/>
    </location>
</feature>